<dbReference type="InterPro" id="IPR023996">
    <property type="entry name" value="TonB-dep_OMP_SusC/RagA"/>
</dbReference>
<dbReference type="SMART" id="SM00965">
    <property type="entry name" value="STN"/>
    <property type="match status" value="1"/>
</dbReference>
<dbReference type="InterPro" id="IPR023997">
    <property type="entry name" value="TonB-dep_OMP_SusC/RagA_CS"/>
</dbReference>
<dbReference type="InterPro" id="IPR008969">
    <property type="entry name" value="CarboxyPept-like_regulatory"/>
</dbReference>
<evidence type="ECO:0000259" key="8">
    <source>
        <dbReference type="SMART" id="SM00965"/>
    </source>
</evidence>
<gene>
    <name evidence="9" type="ORF">HMPREF1536_02197</name>
</gene>
<evidence type="ECO:0000256" key="6">
    <source>
        <dbReference type="ARBA" id="ARBA00023237"/>
    </source>
</evidence>
<comment type="subcellular location">
    <subcellularLocation>
        <location evidence="1 7">Cell outer membrane</location>
        <topology evidence="1 7">Multi-pass membrane protein</topology>
    </subcellularLocation>
</comment>
<keyword evidence="5 7" id="KW-0472">Membrane</keyword>
<proteinExistence type="inferred from homology"/>
<comment type="caution">
    <text evidence="9">The sequence shown here is derived from an EMBL/GenBank/DDBJ whole genome shotgun (WGS) entry which is preliminary data.</text>
</comment>
<dbReference type="Gene3D" id="2.170.130.10">
    <property type="entry name" value="TonB-dependent receptor, plug domain"/>
    <property type="match status" value="1"/>
</dbReference>
<dbReference type="InterPro" id="IPR012910">
    <property type="entry name" value="Plug_dom"/>
</dbReference>
<reference evidence="9 10" key="1">
    <citation type="submission" date="2013-04" db="EMBL/GenBank/DDBJ databases">
        <title>The Genome Sequence of Parabacteroides gordonii DSM 23371.</title>
        <authorList>
            <consortium name="The Broad Institute Genomics Platform"/>
            <person name="Earl A."/>
            <person name="Ward D."/>
            <person name="Feldgarden M."/>
            <person name="Gevers D."/>
            <person name="Martens E."/>
            <person name="Sakamoto M."/>
            <person name="Benno Y."/>
            <person name="Suzuki N."/>
            <person name="Matsunaga N."/>
            <person name="Koshihara K."/>
            <person name="Seki M."/>
            <person name="Komiya H."/>
            <person name="Walker B."/>
            <person name="Young S."/>
            <person name="Zeng Q."/>
            <person name="Gargeya S."/>
            <person name="Fitzgerald M."/>
            <person name="Haas B."/>
            <person name="Abouelleil A."/>
            <person name="Allen A.W."/>
            <person name="Alvarado L."/>
            <person name="Arachchi H.M."/>
            <person name="Berlin A.M."/>
            <person name="Chapman S.B."/>
            <person name="Gainer-Dewar J."/>
            <person name="Goldberg J."/>
            <person name="Griggs A."/>
            <person name="Gujja S."/>
            <person name="Hansen M."/>
            <person name="Howarth C."/>
            <person name="Imamovic A."/>
            <person name="Ireland A."/>
            <person name="Larimer J."/>
            <person name="McCowan C."/>
            <person name="Murphy C."/>
            <person name="Pearson M."/>
            <person name="Poon T.W."/>
            <person name="Priest M."/>
            <person name="Roberts A."/>
            <person name="Saif S."/>
            <person name="Shea T."/>
            <person name="Sisk P."/>
            <person name="Sykes S."/>
            <person name="Wortman J."/>
            <person name="Nusbaum C."/>
            <person name="Birren B."/>
        </authorList>
    </citation>
    <scope>NUCLEOTIDE SEQUENCE [LARGE SCALE GENOMIC DNA]</scope>
    <source>
        <strain evidence="9 10">MS-1</strain>
    </source>
</reference>
<evidence type="ECO:0000256" key="3">
    <source>
        <dbReference type="ARBA" id="ARBA00022452"/>
    </source>
</evidence>
<evidence type="ECO:0000313" key="10">
    <source>
        <dbReference type="Proteomes" id="UP000033035"/>
    </source>
</evidence>
<evidence type="ECO:0000256" key="1">
    <source>
        <dbReference type="ARBA" id="ARBA00004571"/>
    </source>
</evidence>
<dbReference type="InterPro" id="IPR011662">
    <property type="entry name" value="Secretin/TonB_short_N"/>
</dbReference>
<dbReference type="Pfam" id="PF07660">
    <property type="entry name" value="STN"/>
    <property type="match status" value="1"/>
</dbReference>
<dbReference type="HOGENOM" id="CLU_004317_0_2_10"/>
<dbReference type="Pfam" id="PF13715">
    <property type="entry name" value="CarbopepD_reg_2"/>
    <property type="match status" value="1"/>
</dbReference>
<sequence>MRILLTRAYYALKKRQFKSIKLILLILLISPSLFAQVTITLKNQSIRQALKEIERLSDYKFFYNNDLSSLDKVVTLSAKDESIESVMSKLLAGTDISYKQDNNNLIVLTLKATSPKQSNNDQKIKGTVVDETKQPVIGANIVVEGTTNGTITDLDGNFSLQVPENAELRVSYIGYLDQRVKVGKSTSLHIILKEDTQTLDEVIVVGYGTMKKSDITGSVASVKLDDLKEGATTSVDQMLLGKSAGVNVVQSSGEPGGGFSVNIRGASSINGGVSPLYVIDGVPIDNSRPVSQGSIVGFSDSRSPRNPMSSINPADIESLEILKDASATAIYGSRGANGVILITTKSGKAEKMKVSYSGSIGIQSPSNKLNLLSATDYKRVLNEIIDAGGDNEANRVGDIANGGIGTDWQDAVTQKNAITHEHQLSFSGGNSKTFYYTSFNYVNQEGIVKNTSFERLGARLNLKSDINEKLKIGMNVTGSYMKDHFVANGFGVNENAGVMYTAYNYDPTIPVKDKEGNYATSPILTLDNPVALDEGMTSYSDTYRILASAFGEYYITKDLFLRLNLGTDFMNESRKNFVSSLTQQGRFYGGIGSNQNSEKSNYIVEGTVNYNKTIKKHSFGALAGISYQRYVTSYLNNRAADFPNESLGAENLNLGNQETFRMQNSVTGNRLASYIGRANYSFDDRYLATVTFRADGSSRFGKNNKFGYFPSAALAWRISNESFLKGVDQLTSLKLRLGWGRTGNQEIGDYPALSTYQSAGSAIWDGKQVVGTGPAKIPNPDLKWETTDQVNLGLDFGVFNNRINGGIDYFWKKTTDMLLQLPVPQSTGYNSILSNIGRIDNKGIELFLNTVNIDTRDFKWESNITFTSMRNKVKDLGGIDEIIIGAGYTHVEQVAIRKPGLPLNSYYGWEVAGVWQEGDDFGKMKEDYKPGDLKYVDQNHDGVINDADRVVLGDSFPDFQWSFGNTFTYKNFDLYVFFEGVQGVDMLNGNLIDSYFPINFRRNKFAEPYLNRWTPENPTNEYPSFVDPLKQGRKVVNSRTLSDASYVRLKTIRLSYTLPKFNSLIQSLQLYVTAENLFTITDYVGLDPAINPNSNSNFRMDFNAYPSARTFIFGAKIDF</sequence>
<feature type="domain" description="Secretin/TonB short N-terminal" evidence="8">
    <location>
        <begin position="59"/>
        <end position="111"/>
    </location>
</feature>
<dbReference type="NCBIfam" id="TIGR04057">
    <property type="entry name" value="SusC_RagA_signa"/>
    <property type="match status" value="1"/>
</dbReference>
<keyword evidence="2 7" id="KW-0813">Transport</keyword>
<dbReference type="EMBL" id="AQHW01000014">
    <property type="protein sequence ID" value="KKB56561.1"/>
    <property type="molecule type" value="Genomic_DNA"/>
</dbReference>
<dbReference type="Gene3D" id="2.60.40.1120">
    <property type="entry name" value="Carboxypeptidase-like, regulatory domain"/>
    <property type="match status" value="1"/>
</dbReference>
<keyword evidence="3 7" id="KW-1134">Transmembrane beta strand</keyword>
<dbReference type="AlphaFoldDB" id="A0A0F5JFI0"/>
<protein>
    <submittedName>
        <fullName evidence="9">SusC/RagA family TonB-linked outer membrane protein</fullName>
    </submittedName>
</protein>
<dbReference type="Gene3D" id="3.55.50.30">
    <property type="match status" value="1"/>
</dbReference>
<dbReference type="FunFam" id="2.60.40.1120:FF:000003">
    <property type="entry name" value="Outer membrane protein Omp121"/>
    <property type="match status" value="1"/>
</dbReference>
<dbReference type="SUPFAM" id="SSF49464">
    <property type="entry name" value="Carboxypeptidase regulatory domain-like"/>
    <property type="match status" value="1"/>
</dbReference>
<dbReference type="Gene3D" id="2.40.170.20">
    <property type="entry name" value="TonB-dependent receptor, beta-barrel domain"/>
    <property type="match status" value="1"/>
</dbReference>
<dbReference type="InterPro" id="IPR036942">
    <property type="entry name" value="Beta-barrel_TonB_sf"/>
</dbReference>
<dbReference type="SUPFAM" id="SSF56935">
    <property type="entry name" value="Porins"/>
    <property type="match status" value="1"/>
</dbReference>
<keyword evidence="4 7" id="KW-0812">Transmembrane</keyword>
<organism evidence="9 10">
    <name type="scientific">Parabacteroides gordonii MS-1 = DSM 23371</name>
    <dbReference type="NCBI Taxonomy" id="1203610"/>
    <lineage>
        <taxon>Bacteria</taxon>
        <taxon>Pseudomonadati</taxon>
        <taxon>Bacteroidota</taxon>
        <taxon>Bacteroidia</taxon>
        <taxon>Bacteroidales</taxon>
        <taxon>Tannerellaceae</taxon>
        <taxon>Parabacteroides</taxon>
    </lineage>
</organism>
<accession>A0A0F5JFI0</accession>
<dbReference type="PATRIC" id="fig|1203610.3.peg.2254"/>
<evidence type="ECO:0000256" key="5">
    <source>
        <dbReference type="ARBA" id="ARBA00023136"/>
    </source>
</evidence>
<dbReference type="InterPro" id="IPR039426">
    <property type="entry name" value="TonB-dep_rcpt-like"/>
</dbReference>
<dbReference type="FunFam" id="2.170.130.10:FF:000008">
    <property type="entry name" value="SusC/RagA family TonB-linked outer membrane protein"/>
    <property type="match status" value="1"/>
</dbReference>
<comment type="similarity">
    <text evidence="7">Belongs to the TonB-dependent receptor family.</text>
</comment>
<dbReference type="RefSeq" id="WP_081693373.1">
    <property type="nucleotide sequence ID" value="NZ_AUAE01000040.1"/>
</dbReference>
<dbReference type="Proteomes" id="UP000033035">
    <property type="component" value="Unassembled WGS sequence"/>
</dbReference>
<evidence type="ECO:0000256" key="7">
    <source>
        <dbReference type="PROSITE-ProRule" id="PRU01360"/>
    </source>
</evidence>
<dbReference type="Pfam" id="PF07715">
    <property type="entry name" value="Plug"/>
    <property type="match status" value="1"/>
</dbReference>
<name>A0A0F5JFI0_9BACT</name>
<evidence type="ECO:0000256" key="2">
    <source>
        <dbReference type="ARBA" id="ARBA00022448"/>
    </source>
</evidence>
<keyword evidence="6 7" id="KW-0998">Cell outer membrane</keyword>
<dbReference type="PROSITE" id="PS52016">
    <property type="entry name" value="TONB_DEPENDENT_REC_3"/>
    <property type="match status" value="1"/>
</dbReference>
<dbReference type="InterPro" id="IPR037066">
    <property type="entry name" value="Plug_dom_sf"/>
</dbReference>
<dbReference type="GO" id="GO:0009279">
    <property type="term" value="C:cell outer membrane"/>
    <property type="evidence" value="ECO:0007669"/>
    <property type="project" value="UniProtKB-SubCell"/>
</dbReference>
<dbReference type="STRING" id="1203610.HMPREF1536_02197"/>
<keyword evidence="10" id="KW-1185">Reference proteome</keyword>
<evidence type="ECO:0000256" key="4">
    <source>
        <dbReference type="ARBA" id="ARBA00022692"/>
    </source>
</evidence>
<dbReference type="NCBIfam" id="TIGR04056">
    <property type="entry name" value="OMP_RagA_SusC"/>
    <property type="match status" value="1"/>
</dbReference>
<evidence type="ECO:0000313" key="9">
    <source>
        <dbReference type="EMBL" id="KKB56561.1"/>
    </source>
</evidence>